<proteinExistence type="predicted"/>
<dbReference type="OrthoDB" id="653951at2759"/>
<keyword evidence="3" id="KW-1185">Reference proteome</keyword>
<accession>A0A371FCZ6</accession>
<feature type="non-terminal residue" evidence="2">
    <location>
        <position position="1"/>
    </location>
</feature>
<name>A0A371FCZ6_MUCPR</name>
<sequence>MSNMTTKLKFMGMEAISDYFLVNYNTLKEKWNFQEIKVMLMQEEGRLKQMKDNFIHLMTHDGANTSKSKEEFVKRRSATSTSKVVTLRRTAQKRRNGLKRKNRKISLHGEQNKDKDRGHWDIQINYGYWMSCRFGMMPLCTSCDRNLVSVSKLDDLGFNFKIEDNFIKSLFNVECVVGSKRNVHDDNFAYLWHQRLGNISKERSQLADVLEVFIDEVERQLDREVKVVRFGRGGEFYGKFNESGQCLGPFAKFLENRGICAQYTMPSTSQ</sequence>
<gene>
    <name evidence="2" type="ORF">CR513_43861</name>
</gene>
<dbReference type="AlphaFoldDB" id="A0A371FCZ6"/>
<reference evidence="2" key="1">
    <citation type="submission" date="2018-05" db="EMBL/GenBank/DDBJ databases">
        <title>Draft genome of Mucuna pruriens seed.</title>
        <authorList>
            <person name="Nnadi N.E."/>
            <person name="Vos R."/>
            <person name="Hasami M.H."/>
            <person name="Devisetty U.K."/>
            <person name="Aguiy J.C."/>
        </authorList>
    </citation>
    <scope>NUCLEOTIDE SEQUENCE [LARGE SCALE GENOMIC DNA]</scope>
    <source>
        <strain evidence="2">JCA_2017</strain>
    </source>
</reference>
<evidence type="ECO:0000313" key="2">
    <source>
        <dbReference type="EMBL" id="RDX76172.1"/>
    </source>
</evidence>
<comment type="caution">
    <text evidence="2">The sequence shown here is derived from an EMBL/GenBank/DDBJ whole genome shotgun (WGS) entry which is preliminary data.</text>
</comment>
<evidence type="ECO:0000313" key="3">
    <source>
        <dbReference type="Proteomes" id="UP000257109"/>
    </source>
</evidence>
<feature type="compositionally biased region" description="Basic residues" evidence="1">
    <location>
        <begin position="92"/>
        <end position="106"/>
    </location>
</feature>
<protein>
    <submittedName>
        <fullName evidence="2">Uncharacterized protein</fullName>
    </submittedName>
</protein>
<feature type="region of interest" description="Disordered" evidence="1">
    <location>
        <begin position="92"/>
        <end position="114"/>
    </location>
</feature>
<organism evidence="2 3">
    <name type="scientific">Mucuna pruriens</name>
    <name type="common">Velvet bean</name>
    <name type="synonym">Dolichos pruriens</name>
    <dbReference type="NCBI Taxonomy" id="157652"/>
    <lineage>
        <taxon>Eukaryota</taxon>
        <taxon>Viridiplantae</taxon>
        <taxon>Streptophyta</taxon>
        <taxon>Embryophyta</taxon>
        <taxon>Tracheophyta</taxon>
        <taxon>Spermatophyta</taxon>
        <taxon>Magnoliopsida</taxon>
        <taxon>eudicotyledons</taxon>
        <taxon>Gunneridae</taxon>
        <taxon>Pentapetalae</taxon>
        <taxon>rosids</taxon>
        <taxon>fabids</taxon>
        <taxon>Fabales</taxon>
        <taxon>Fabaceae</taxon>
        <taxon>Papilionoideae</taxon>
        <taxon>50 kb inversion clade</taxon>
        <taxon>NPAAA clade</taxon>
        <taxon>indigoferoid/millettioid clade</taxon>
        <taxon>Phaseoleae</taxon>
        <taxon>Mucuna</taxon>
    </lineage>
</organism>
<dbReference type="EMBL" id="QJKJ01009604">
    <property type="protein sequence ID" value="RDX76172.1"/>
    <property type="molecule type" value="Genomic_DNA"/>
</dbReference>
<dbReference type="Proteomes" id="UP000257109">
    <property type="component" value="Unassembled WGS sequence"/>
</dbReference>
<evidence type="ECO:0000256" key="1">
    <source>
        <dbReference type="SAM" id="MobiDB-lite"/>
    </source>
</evidence>